<evidence type="ECO:0000256" key="9">
    <source>
        <dbReference type="ARBA" id="ARBA00023316"/>
    </source>
</evidence>
<evidence type="ECO:0000313" key="15">
    <source>
        <dbReference type="Proteomes" id="UP000252797"/>
    </source>
</evidence>
<dbReference type="Gene3D" id="1.10.10.10">
    <property type="entry name" value="Winged helix-like DNA-binding domain superfamily/Winged helix DNA-binding domain"/>
    <property type="match status" value="1"/>
</dbReference>
<keyword evidence="1" id="KW-0678">Repressor</keyword>
<keyword evidence="3" id="KW-0902">Two-component regulatory system</keyword>
<dbReference type="SUPFAM" id="SSF52172">
    <property type="entry name" value="CheY-like"/>
    <property type="match status" value="1"/>
</dbReference>
<dbReference type="FunFam" id="1.10.10.10:FF:000018">
    <property type="entry name" value="DNA-binding response regulator ResD"/>
    <property type="match status" value="1"/>
</dbReference>
<dbReference type="Gene3D" id="3.40.50.2300">
    <property type="match status" value="1"/>
</dbReference>
<keyword evidence="9" id="KW-0961">Cell wall biogenesis/degradation</keyword>
<proteinExistence type="predicted"/>
<dbReference type="FunFam" id="3.40.50.2300:FF:000001">
    <property type="entry name" value="DNA-binding response regulator PhoB"/>
    <property type="match status" value="1"/>
</dbReference>
<dbReference type="SMART" id="SM00448">
    <property type="entry name" value="REC"/>
    <property type="match status" value="1"/>
</dbReference>
<evidence type="ECO:0000256" key="4">
    <source>
        <dbReference type="ARBA" id="ARBA00023015"/>
    </source>
</evidence>
<keyword evidence="8" id="KW-0046">Antibiotic resistance</keyword>
<dbReference type="InterPro" id="IPR011006">
    <property type="entry name" value="CheY-like_superfamily"/>
</dbReference>
<dbReference type="Pfam" id="PF00486">
    <property type="entry name" value="Trans_reg_C"/>
    <property type="match status" value="1"/>
</dbReference>
<keyword evidence="5 11" id="KW-0238">DNA-binding</keyword>
<protein>
    <recommendedName>
        <fullName evidence="16">DNA-binding response regulator</fullName>
    </recommendedName>
</protein>
<sequence>MEKILVVEDTDEINEILCQHLQAYYEVQPAFSGTEAVLYFQKESFDLVLLDIMLPGKNGEEVLREIRKSSDIPVIMLTALGDKKKVSQVLLDGANDYITKPFDLDEVLARVTVQLRNGSGQNQQEITSWKFRELILDGRDFTLKKGHQEIRLGKKEFAILKTLMEHPEQIFTKEQLYENVWHEIYLTGDNTLNTHLSNLRKKIAQLDESQEYIETIWGLGVRLKGASE</sequence>
<dbReference type="GO" id="GO:0032993">
    <property type="term" value="C:protein-DNA complex"/>
    <property type="evidence" value="ECO:0007669"/>
    <property type="project" value="TreeGrafter"/>
</dbReference>
<evidence type="ECO:0000256" key="6">
    <source>
        <dbReference type="ARBA" id="ARBA00023159"/>
    </source>
</evidence>
<dbReference type="PANTHER" id="PTHR48111:SF2">
    <property type="entry name" value="RESPONSE REGULATOR SAER"/>
    <property type="match status" value="1"/>
</dbReference>
<dbReference type="GO" id="GO:0071555">
    <property type="term" value="P:cell wall organization"/>
    <property type="evidence" value="ECO:0007669"/>
    <property type="project" value="UniProtKB-KW"/>
</dbReference>
<dbReference type="InterPro" id="IPR001789">
    <property type="entry name" value="Sig_transdc_resp-reg_receiver"/>
</dbReference>
<evidence type="ECO:0000256" key="8">
    <source>
        <dbReference type="ARBA" id="ARBA00023251"/>
    </source>
</evidence>
<evidence type="ECO:0000256" key="7">
    <source>
        <dbReference type="ARBA" id="ARBA00023163"/>
    </source>
</evidence>
<keyword evidence="6" id="KW-0010">Activator</keyword>
<evidence type="ECO:0000259" key="12">
    <source>
        <dbReference type="PROSITE" id="PS50110"/>
    </source>
</evidence>
<feature type="domain" description="Response regulatory" evidence="12">
    <location>
        <begin position="3"/>
        <end position="115"/>
    </location>
</feature>
<reference evidence="14 15" key="1">
    <citation type="submission" date="2015-06" db="EMBL/GenBank/DDBJ databases">
        <title>The Genome Sequence of Enterococcus durans 4EA1.</title>
        <authorList>
            <consortium name="The Broad Institute Genomics Platform"/>
            <consortium name="The Broad Institute Genome Sequencing Center for Infectious Disease"/>
            <person name="Earl A.M."/>
            <person name="Van Tyne D."/>
            <person name="Lebreton F."/>
            <person name="Saavedra J.T."/>
            <person name="Gilmore M.S."/>
            <person name="Manson Mcguire A."/>
            <person name="Clock S."/>
            <person name="Crupain M."/>
            <person name="Rangan U."/>
            <person name="Young S."/>
            <person name="Abouelleil A."/>
            <person name="Cao P."/>
            <person name="Chapman S.B."/>
            <person name="Griggs A."/>
            <person name="Priest M."/>
            <person name="Shea T."/>
            <person name="Wortman J."/>
            <person name="Nusbaum C."/>
            <person name="Birren B."/>
        </authorList>
    </citation>
    <scope>NUCLEOTIDE SEQUENCE [LARGE SCALE GENOMIC DNA]</scope>
    <source>
        <strain evidence="14 15">4EA1</strain>
    </source>
</reference>
<organism evidence="14 15">
    <name type="scientific">Enterococcus durans</name>
    <dbReference type="NCBI Taxonomy" id="53345"/>
    <lineage>
        <taxon>Bacteria</taxon>
        <taxon>Bacillati</taxon>
        <taxon>Bacillota</taxon>
        <taxon>Bacilli</taxon>
        <taxon>Lactobacillales</taxon>
        <taxon>Enterococcaceae</taxon>
        <taxon>Enterococcus</taxon>
    </lineage>
</organism>
<dbReference type="Pfam" id="PF00072">
    <property type="entry name" value="Response_reg"/>
    <property type="match status" value="1"/>
</dbReference>
<dbReference type="CDD" id="cd00383">
    <property type="entry name" value="trans_reg_C"/>
    <property type="match status" value="1"/>
</dbReference>
<dbReference type="InterPro" id="IPR039420">
    <property type="entry name" value="WalR-like"/>
</dbReference>
<dbReference type="PANTHER" id="PTHR48111">
    <property type="entry name" value="REGULATOR OF RPOS"/>
    <property type="match status" value="1"/>
</dbReference>
<dbReference type="SMART" id="SM00862">
    <property type="entry name" value="Trans_reg_C"/>
    <property type="match status" value="1"/>
</dbReference>
<dbReference type="GO" id="GO:0006355">
    <property type="term" value="P:regulation of DNA-templated transcription"/>
    <property type="evidence" value="ECO:0007669"/>
    <property type="project" value="InterPro"/>
</dbReference>
<feature type="modified residue" description="4-aspartylphosphate" evidence="10">
    <location>
        <position position="51"/>
    </location>
</feature>
<evidence type="ECO:0000256" key="2">
    <source>
        <dbReference type="ARBA" id="ARBA00022553"/>
    </source>
</evidence>
<evidence type="ECO:0000256" key="11">
    <source>
        <dbReference type="PROSITE-ProRule" id="PRU01091"/>
    </source>
</evidence>
<feature type="DNA-binding region" description="OmpR/PhoB-type" evidence="11">
    <location>
        <begin position="124"/>
        <end position="225"/>
    </location>
</feature>
<dbReference type="RefSeq" id="WP_113846266.1">
    <property type="nucleotide sequence ID" value="NZ_CAXUDG010000021.1"/>
</dbReference>
<dbReference type="InterPro" id="IPR036388">
    <property type="entry name" value="WH-like_DNA-bd_sf"/>
</dbReference>
<feature type="domain" description="OmpR/PhoB-type" evidence="13">
    <location>
        <begin position="124"/>
        <end position="225"/>
    </location>
</feature>
<keyword evidence="2 10" id="KW-0597">Phosphoprotein</keyword>
<comment type="caution">
    <text evidence="14">The sequence shown here is derived from an EMBL/GenBank/DDBJ whole genome shotgun (WGS) entry which is preliminary data.</text>
</comment>
<evidence type="ECO:0000313" key="14">
    <source>
        <dbReference type="EMBL" id="RCA11499.1"/>
    </source>
</evidence>
<evidence type="ECO:0000256" key="5">
    <source>
        <dbReference type="ARBA" id="ARBA00023125"/>
    </source>
</evidence>
<dbReference type="Gene3D" id="6.10.250.690">
    <property type="match status" value="1"/>
</dbReference>
<dbReference type="GO" id="GO:0005829">
    <property type="term" value="C:cytosol"/>
    <property type="evidence" value="ECO:0007669"/>
    <property type="project" value="TreeGrafter"/>
</dbReference>
<dbReference type="Proteomes" id="UP000252797">
    <property type="component" value="Unassembled WGS sequence"/>
</dbReference>
<keyword evidence="4" id="KW-0805">Transcription regulation</keyword>
<dbReference type="PROSITE" id="PS50110">
    <property type="entry name" value="RESPONSE_REGULATORY"/>
    <property type="match status" value="1"/>
</dbReference>
<evidence type="ECO:0000259" key="13">
    <source>
        <dbReference type="PROSITE" id="PS51755"/>
    </source>
</evidence>
<dbReference type="PROSITE" id="PS51755">
    <property type="entry name" value="OMPR_PHOB"/>
    <property type="match status" value="1"/>
</dbReference>
<evidence type="ECO:0000256" key="3">
    <source>
        <dbReference type="ARBA" id="ARBA00023012"/>
    </source>
</evidence>
<dbReference type="EMBL" id="LEPB01000004">
    <property type="protein sequence ID" value="RCA11499.1"/>
    <property type="molecule type" value="Genomic_DNA"/>
</dbReference>
<evidence type="ECO:0000256" key="1">
    <source>
        <dbReference type="ARBA" id="ARBA00022491"/>
    </source>
</evidence>
<gene>
    <name evidence="14" type="ORF">EA71_02258</name>
</gene>
<dbReference type="GO" id="GO:0000156">
    <property type="term" value="F:phosphorelay response regulator activity"/>
    <property type="evidence" value="ECO:0007669"/>
    <property type="project" value="TreeGrafter"/>
</dbReference>
<dbReference type="AlphaFoldDB" id="A0A367CFV9"/>
<dbReference type="InterPro" id="IPR001867">
    <property type="entry name" value="OmpR/PhoB-type_DNA-bd"/>
</dbReference>
<accession>A0A367CFV9</accession>
<dbReference type="GO" id="GO:0046677">
    <property type="term" value="P:response to antibiotic"/>
    <property type="evidence" value="ECO:0007669"/>
    <property type="project" value="UniProtKB-KW"/>
</dbReference>
<name>A0A367CFV9_9ENTE</name>
<dbReference type="GO" id="GO:0000976">
    <property type="term" value="F:transcription cis-regulatory region binding"/>
    <property type="evidence" value="ECO:0007669"/>
    <property type="project" value="TreeGrafter"/>
</dbReference>
<keyword evidence="7" id="KW-0804">Transcription</keyword>
<evidence type="ECO:0000256" key="10">
    <source>
        <dbReference type="PROSITE-ProRule" id="PRU00169"/>
    </source>
</evidence>
<evidence type="ECO:0008006" key="16">
    <source>
        <dbReference type="Google" id="ProtNLM"/>
    </source>
</evidence>